<accession>A0AA41Q7T4</accession>
<dbReference type="RefSeq" id="WP_235056409.1">
    <property type="nucleotide sequence ID" value="NZ_JAKFHA010000026.1"/>
</dbReference>
<dbReference type="Proteomes" id="UP001165378">
    <property type="component" value="Unassembled WGS sequence"/>
</dbReference>
<keyword evidence="2" id="KW-1185">Reference proteome</keyword>
<gene>
    <name evidence="1" type="ORF">LZ495_31720</name>
</gene>
<evidence type="ECO:0000313" key="1">
    <source>
        <dbReference type="EMBL" id="MCF2531762.1"/>
    </source>
</evidence>
<evidence type="ECO:0000313" key="2">
    <source>
        <dbReference type="Proteomes" id="UP001165378"/>
    </source>
</evidence>
<name>A0AA41Q7T4_9ACTN</name>
<sequence length="110" mass="11896">MTASTPIPDGSVIITPTEVYRELRATHDAVRDVAAKLDGIAQDIGDHTETIEDHETRIRALERTALKEDDVTSLRADVESLKHARWPLPSIAAVTGLAALGITVWTASGR</sequence>
<dbReference type="EMBL" id="JAKFHA010000026">
    <property type="protein sequence ID" value="MCF2531762.1"/>
    <property type="molecule type" value="Genomic_DNA"/>
</dbReference>
<proteinExistence type="predicted"/>
<organism evidence="1 2">
    <name type="scientific">Yinghuangia soli</name>
    <dbReference type="NCBI Taxonomy" id="2908204"/>
    <lineage>
        <taxon>Bacteria</taxon>
        <taxon>Bacillati</taxon>
        <taxon>Actinomycetota</taxon>
        <taxon>Actinomycetes</taxon>
        <taxon>Kitasatosporales</taxon>
        <taxon>Streptomycetaceae</taxon>
        <taxon>Yinghuangia</taxon>
    </lineage>
</organism>
<protein>
    <submittedName>
        <fullName evidence="1">Uncharacterized protein</fullName>
    </submittedName>
</protein>
<reference evidence="1" key="1">
    <citation type="submission" date="2022-01" db="EMBL/GenBank/DDBJ databases">
        <title>Genome-Based Taxonomic Classification of the Phylum Actinobacteria.</title>
        <authorList>
            <person name="Gao Y."/>
        </authorList>
    </citation>
    <scope>NUCLEOTIDE SEQUENCE</scope>
    <source>
        <strain evidence="1">KLBMP 8922</strain>
    </source>
</reference>
<comment type="caution">
    <text evidence="1">The sequence shown here is derived from an EMBL/GenBank/DDBJ whole genome shotgun (WGS) entry which is preliminary data.</text>
</comment>
<dbReference type="AlphaFoldDB" id="A0AA41Q7T4"/>